<protein>
    <submittedName>
        <fullName evidence="3">Uncharacterized protein</fullName>
    </submittedName>
</protein>
<dbReference type="Proteomes" id="UP000580250">
    <property type="component" value="Unassembled WGS sequence"/>
</dbReference>
<feature type="chain" id="PRO_5028468079" evidence="2">
    <location>
        <begin position="20"/>
        <end position="506"/>
    </location>
</feature>
<dbReference type="EMBL" id="CAJEWN010000080">
    <property type="protein sequence ID" value="CAD2160568.1"/>
    <property type="molecule type" value="Genomic_DNA"/>
</dbReference>
<dbReference type="OrthoDB" id="5909506at2759"/>
<evidence type="ECO:0000313" key="3">
    <source>
        <dbReference type="EMBL" id="CAD2160568.1"/>
    </source>
</evidence>
<sequence length="506" mass="58301">MKLALFLLAFLWSFSQGNGGGSQPSPLSTHAIRLAPTRTSTKVQFLKPQNFKPQNSINLNNHRLTMTSASKRLLKVINQGNSSNFRKIATKYSSTPTDLNQLDEENVSNFLKEKIRQKRIERRKLEKAQLTRFSPGKIFIAPFWRLKYLETYEKVAEDMFEILPKPMKNKHVAEKIVNIVLVLEELSRVYEYTQAIEEIELALEDVEEKKMEQGKTGNDVLKEEKDEYKITDEDSAKREEWIKGKKRLYLSWIKLNLFGILNISGPEDNVNERLKQGLERLTKAYDFIILFDVEDGVLEHCKDLLNRAAKLVNRFNNFQTSNIHPGSVLEKFNVKGDDKNVKNKKEIFNDKNANIVLKLLSIKFAPLPPEILEKLAVELVLVLDEAQRVSDYQTEITKIENAILEINQSGKSIFESKDQLQLFKSVLWGILNIEGPNDNLEEKTALAFERLHSADELILNYMVENHEKVQVDKYLNDAKSVLNRAIVLIKLFDNFRGGTTSDEKEN</sequence>
<gene>
    <name evidence="3" type="ORF">MENT_LOCUS14330</name>
</gene>
<organism evidence="3 4">
    <name type="scientific">Meloidogyne enterolobii</name>
    <name type="common">Root-knot nematode worm</name>
    <name type="synonym">Meloidogyne mayaguensis</name>
    <dbReference type="NCBI Taxonomy" id="390850"/>
    <lineage>
        <taxon>Eukaryota</taxon>
        <taxon>Metazoa</taxon>
        <taxon>Ecdysozoa</taxon>
        <taxon>Nematoda</taxon>
        <taxon>Chromadorea</taxon>
        <taxon>Rhabditida</taxon>
        <taxon>Tylenchina</taxon>
        <taxon>Tylenchomorpha</taxon>
        <taxon>Tylenchoidea</taxon>
        <taxon>Meloidogynidae</taxon>
        <taxon>Meloidogyninae</taxon>
        <taxon>Meloidogyne</taxon>
    </lineage>
</organism>
<keyword evidence="1" id="KW-0175">Coiled coil</keyword>
<dbReference type="AlphaFoldDB" id="A0A6V7UME5"/>
<feature type="signal peptide" evidence="2">
    <location>
        <begin position="1"/>
        <end position="19"/>
    </location>
</feature>
<comment type="caution">
    <text evidence="3">The sequence shown here is derived from an EMBL/GenBank/DDBJ whole genome shotgun (WGS) entry which is preliminary data.</text>
</comment>
<feature type="coiled-coil region" evidence="1">
    <location>
        <begin position="189"/>
        <end position="216"/>
    </location>
</feature>
<evidence type="ECO:0000256" key="1">
    <source>
        <dbReference type="SAM" id="Coils"/>
    </source>
</evidence>
<evidence type="ECO:0000313" key="4">
    <source>
        <dbReference type="Proteomes" id="UP000580250"/>
    </source>
</evidence>
<evidence type="ECO:0000256" key="2">
    <source>
        <dbReference type="SAM" id="SignalP"/>
    </source>
</evidence>
<accession>A0A6V7UME5</accession>
<keyword evidence="2" id="KW-0732">Signal</keyword>
<name>A0A6V7UME5_MELEN</name>
<proteinExistence type="predicted"/>
<reference evidence="3 4" key="1">
    <citation type="submission" date="2020-08" db="EMBL/GenBank/DDBJ databases">
        <authorList>
            <person name="Koutsovoulos G."/>
            <person name="Danchin GJ E."/>
        </authorList>
    </citation>
    <scope>NUCLEOTIDE SEQUENCE [LARGE SCALE GENOMIC DNA]</scope>
</reference>